<evidence type="ECO:0000256" key="1">
    <source>
        <dbReference type="SAM" id="MobiDB-lite"/>
    </source>
</evidence>
<dbReference type="EMBL" id="JARKIE010000010">
    <property type="protein sequence ID" value="KAJ7704548.1"/>
    <property type="molecule type" value="Genomic_DNA"/>
</dbReference>
<dbReference type="SUPFAM" id="SSF81383">
    <property type="entry name" value="F-box domain"/>
    <property type="match status" value="1"/>
</dbReference>
<keyword evidence="4" id="KW-1185">Reference proteome</keyword>
<reference evidence="3" key="1">
    <citation type="submission" date="2023-03" db="EMBL/GenBank/DDBJ databases">
        <title>Massive genome expansion in bonnet fungi (Mycena s.s.) driven by repeated elements and novel gene families across ecological guilds.</title>
        <authorList>
            <consortium name="Lawrence Berkeley National Laboratory"/>
            <person name="Harder C.B."/>
            <person name="Miyauchi S."/>
            <person name="Viragh M."/>
            <person name="Kuo A."/>
            <person name="Thoen E."/>
            <person name="Andreopoulos B."/>
            <person name="Lu D."/>
            <person name="Skrede I."/>
            <person name="Drula E."/>
            <person name="Henrissat B."/>
            <person name="Morin E."/>
            <person name="Kohler A."/>
            <person name="Barry K."/>
            <person name="LaButti K."/>
            <person name="Morin E."/>
            <person name="Salamov A."/>
            <person name="Lipzen A."/>
            <person name="Mereny Z."/>
            <person name="Hegedus B."/>
            <person name="Baldrian P."/>
            <person name="Stursova M."/>
            <person name="Weitz H."/>
            <person name="Taylor A."/>
            <person name="Grigoriev I.V."/>
            <person name="Nagy L.G."/>
            <person name="Martin F."/>
            <person name="Kauserud H."/>
        </authorList>
    </citation>
    <scope>NUCLEOTIDE SEQUENCE</scope>
    <source>
        <strain evidence="3">CBHHK067</strain>
    </source>
</reference>
<dbReference type="InterPro" id="IPR001810">
    <property type="entry name" value="F-box_dom"/>
</dbReference>
<dbReference type="InterPro" id="IPR036047">
    <property type="entry name" value="F-box-like_dom_sf"/>
</dbReference>
<feature type="domain" description="F-box" evidence="2">
    <location>
        <begin position="64"/>
        <end position="120"/>
    </location>
</feature>
<protein>
    <recommendedName>
        <fullName evidence="2">F-box domain-containing protein</fullName>
    </recommendedName>
</protein>
<dbReference type="Gene3D" id="1.20.1280.50">
    <property type="match status" value="1"/>
</dbReference>
<proteinExistence type="predicted"/>
<organism evidence="3 4">
    <name type="scientific">Mycena rosella</name>
    <name type="common">Pink bonnet</name>
    <name type="synonym">Agaricus rosellus</name>
    <dbReference type="NCBI Taxonomy" id="1033263"/>
    <lineage>
        <taxon>Eukaryota</taxon>
        <taxon>Fungi</taxon>
        <taxon>Dikarya</taxon>
        <taxon>Basidiomycota</taxon>
        <taxon>Agaricomycotina</taxon>
        <taxon>Agaricomycetes</taxon>
        <taxon>Agaricomycetidae</taxon>
        <taxon>Agaricales</taxon>
        <taxon>Marasmiineae</taxon>
        <taxon>Mycenaceae</taxon>
        <taxon>Mycena</taxon>
    </lineage>
</organism>
<gene>
    <name evidence="3" type="ORF">B0H17DRAFT_1193755</name>
</gene>
<dbReference type="Proteomes" id="UP001221757">
    <property type="component" value="Unassembled WGS sequence"/>
</dbReference>
<evidence type="ECO:0000313" key="4">
    <source>
        <dbReference type="Proteomes" id="UP001221757"/>
    </source>
</evidence>
<evidence type="ECO:0000259" key="2">
    <source>
        <dbReference type="Pfam" id="PF12937"/>
    </source>
</evidence>
<name>A0AAD7GSZ9_MYCRO</name>
<evidence type="ECO:0000313" key="3">
    <source>
        <dbReference type="EMBL" id="KAJ7704548.1"/>
    </source>
</evidence>
<accession>A0AAD7GSZ9</accession>
<comment type="caution">
    <text evidence="3">The sequence shown here is derived from an EMBL/GenBank/DDBJ whole genome shotgun (WGS) entry which is preliminary data.</text>
</comment>
<feature type="region of interest" description="Disordered" evidence="1">
    <location>
        <begin position="1"/>
        <end position="21"/>
    </location>
</feature>
<dbReference type="AlphaFoldDB" id="A0AAD7GSZ9"/>
<dbReference type="Pfam" id="PF12937">
    <property type="entry name" value="F-box-like"/>
    <property type="match status" value="1"/>
</dbReference>
<sequence>MTPRTGSESGPGLTESAASERAVDRARAEGLEAQILELQHTPGALQQEKDLVQGRLNAYRYLVLTLPNEIVSEIFVHFLPVYPHSPPLIGPRSPALLGQVCRKWRDIALSTPELWRAVRLTLNKKRRREQQLRLLETSLERSGSCRLSIELCFKSNDADSGTWELPFLQTIARHLLTVEWIAGDQLMDVLRYAANLVFCQASFYDLGVGQQPRKDVVLPSLETLILSKSSRSNPRLGGLVLLTLPALRRLQVAEPFLQPDPISTLVSLVSKSGCILQELCITHSHLSRDMYQTALPSVASFIFNGQLDIDDPDDMSFWNLI</sequence>